<gene>
    <name evidence="2" type="ORF">TCE0_060f18761</name>
</gene>
<name>A0A6V8HTD6_TALPI</name>
<dbReference type="PANTHER" id="PTHR23024:SF648">
    <property type="entry name" value="ALPHA_BETA HYDROLASE FOLD PROTEIN"/>
    <property type="match status" value="1"/>
</dbReference>
<feature type="domain" description="Alpha/beta hydrolase fold-3" evidence="1">
    <location>
        <begin position="83"/>
        <end position="278"/>
    </location>
</feature>
<dbReference type="Pfam" id="PF07859">
    <property type="entry name" value="Abhydrolase_3"/>
    <property type="match status" value="1"/>
</dbReference>
<proteinExistence type="predicted"/>
<protein>
    <recommendedName>
        <fullName evidence="1">Alpha/beta hydrolase fold-3 domain-containing protein</fullName>
    </recommendedName>
</protein>
<comment type="caution">
    <text evidence="2">The sequence shown here is derived from an EMBL/GenBank/DDBJ whole genome shotgun (WGS) entry which is preliminary data.</text>
</comment>
<dbReference type="InterPro" id="IPR013094">
    <property type="entry name" value="AB_hydrolase_3"/>
</dbReference>
<evidence type="ECO:0000259" key="1">
    <source>
        <dbReference type="Pfam" id="PF07859"/>
    </source>
</evidence>
<dbReference type="InterPro" id="IPR029058">
    <property type="entry name" value="AB_hydrolase_fold"/>
</dbReference>
<dbReference type="AlphaFoldDB" id="A0A6V8HTD6"/>
<evidence type="ECO:0000313" key="2">
    <source>
        <dbReference type="EMBL" id="GAM43721.1"/>
    </source>
</evidence>
<sequence length="522" mass="58334">MASSSSSKTFVAPPLFKAFVYAFHLGLLKSFAYIGSTLAARKTKFPPTITKKLHPSLGEARIFFPPNYTSTGKSRSDPLPTLFSIHGGGFCMGQPANDDHINARLAANCGVLVIALPYPLAPGNSYPAPLYALVSQMRRALQKTGTTEDLPIDTSRIGVIGFSAGGNLALTIQQLLDDAEAVPEIKATIAICPPVSFGLTVPELLERRTPAARAKGDDFLAPWVPRMEWGYVPAGTPLEDPKLSPKFAALNSLSEWIFVVGAECDVLCAEAGAMVAKWIGEEEEYGENGREEMSGRDGKIRWVLAKGQKHSYDHDIPPVLANETPEQLKERKRVDEEIWKKIEACCGDPDYQDELSNVVLWDREKFNNAPIDKIRKDFKRELLIPDMGDDEYSSGDDFETETRKYDLRCQKEAELAEELGNDALAGEVNAWYCLLIDDEVFQSILNAPEPAEGMKMTYGEHYVKIITIYERSLRNDHWPGWGRIDFRLLWWLRDHDEIEQWAPVPDPQREGVYELPVIDGNL</sequence>
<dbReference type="PANTHER" id="PTHR23024">
    <property type="entry name" value="ARYLACETAMIDE DEACETYLASE"/>
    <property type="match status" value="1"/>
</dbReference>
<accession>A0A6V8HTD6</accession>
<dbReference type="GO" id="GO:0016787">
    <property type="term" value="F:hydrolase activity"/>
    <property type="evidence" value="ECO:0007669"/>
    <property type="project" value="InterPro"/>
</dbReference>
<dbReference type="SUPFAM" id="SSF53474">
    <property type="entry name" value="alpha/beta-Hydrolases"/>
    <property type="match status" value="1"/>
</dbReference>
<keyword evidence="3" id="KW-1185">Reference proteome</keyword>
<dbReference type="Proteomes" id="UP000053095">
    <property type="component" value="Unassembled WGS sequence"/>
</dbReference>
<evidence type="ECO:0000313" key="3">
    <source>
        <dbReference type="Proteomes" id="UP000053095"/>
    </source>
</evidence>
<dbReference type="EMBL" id="DF933856">
    <property type="protein sequence ID" value="GAM43721.1"/>
    <property type="molecule type" value="Genomic_DNA"/>
</dbReference>
<organism evidence="2 3">
    <name type="scientific">Talaromyces pinophilus</name>
    <name type="common">Penicillium pinophilum</name>
    <dbReference type="NCBI Taxonomy" id="128442"/>
    <lineage>
        <taxon>Eukaryota</taxon>
        <taxon>Fungi</taxon>
        <taxon>Dikarya</taxon>
        <taxon>Ascomycota</taxon>
        <taxon>Pezizomycotina</taxon>
        <taxon>Eurotiomycetes</taxon>
        <taxon>Eurotiomycetidae</taxon>
        <taxon>Eurotiales</taxon>
        <taxon>Trichocomaceae</taxon>
        <taxon>Talaromyces</taxon>
        <taxon>Talaromyces sect. Talaromyces</taxon>
    </lineage>
</organism>
<reference evidence="3" key="1">
    <citation type="journal article" date="2015" name="Genome Announc.">
        <title>Draft genome sequence of Talaromyces cellulolyticus strain Y-94, a source of lignocellulosic biomass-degrading enzymes.</title>
        <authorList>
            <person name="Fujii T."/>
            <person name="Koike H."/>
            <person name="Sawayama S."/>
            <person name="Yano S."/>
            <person name="Inoue H."/>
        </authorList>
    </citation>
    <scope>NUCLEOTIDE SEQUENCE [LARGE SCALE GENOMIC DNA]</scope>
    <source>
        <strain evidence="3">Y-94</strain>
    </source>
</reference>
<dbReference type="Gene3D" id="3.40.50.1820">
    <property type="entry name" value="alpha/beta hydrolase"/>
    <property type="match status" value="1"/>
</dbReference>
<dbReference type="InterPro" id="IPR050466">
    <property type="entry name" value="Carboxylest/Gibb_receptor"/>
</dbReference>